<reference evidence="1 2" key="1">
    <citation type="journal article" date="2011" name="Nat. Genet.">
        <title>The genome of the mesopolyploid crop species Brassica rapa.</title>
        <authorList>
            <consortium name="Brassica rapa Genome Sequencing Project Consortium"/>
            <person name="Wang X."/>
            <person name="Wang H."/>
            <person name="Wang J."/>
            <person name="Sun R."/>
            <person name="Wu J."/>
            <person name="Liu S."/>
            <person name="Bai Y."/>
            <person name="Mun J.H."/>
            <person name="Bancroft I."/>
            <person name="Cheng F."/>
            <person name="Huang S."/>
            <person name="Li X."/>
            <person name="Hua W."/>
            <person name="Wang J."/>
            <person name="Wang X."/>
            <person name="Freeling M."/>
            <person name="Pires J.C."/>
            <person name="Paterson A.H."/>
            <person name="Chalhoub B."/>
            <person name="Wang B."/>
            <person name="Hayward A."/>
            <person name="Sharpe A.G."/>
            <person name="Park B.S."/>
            <person name="Weisshaar B."/>
            <person name="Liu B."/>
            <person name="Li B."/>
            <person name="Liu B."/>
            <person name="Tong C."/>
            <person name="Song C."/>
            <person name="Duran C."/>
            <person name="Peng C."/>
            <person name="Geng C."/>
            <person name="Koh C."/>
            <person name="Lin C."/>
            <person name="Edwards D."/>
            <person name="Mu D."/>
            <person name="Shen D."/>
            <person name="Soumpourou E."/>
            <person name="Li F."/>
            <person name="Fraser F."/>
            <person name="Conant G."/>
            <person name="Lassalle G."/>
            <person name="King G.J."/>
            <person name="Bonnema G."/>
            <person name="Tang H."/>
            <person name="Wang H."/>
            <person name="Belcram H."/>
            <person name="Zhou H."/>
            <person name="Hirakawa H."/>
            <person name="Abe H."/>
            <person name="Guo H."/>
            <person name="Wang H."/>
            <person name="Jin H."/>
            <person name="Parkin I.A."/>
            <person name="Batley J."/>
            <person name="Kim J.S."/>
            <person name="Just J."/>
            <person name="Li J."/>
            <person name="Xu J."/>
            <person name="Deng J."/>
            <person name="Kim J.A."/>
            <person name="Li J."/>
            <person name="Yu J."/>
            <person name="Meng J."/>
            <person name="Wang J."/>
            <person name="Min J."/>
            <person name="Poulain J."/>
            <person name="Wang J."/>
            <person name="Hatakeyama K."/>
            <person name="Wu K."/>
            <person name="Wang L."/>
            <person name="Fang L."/>
            <person name="Trick M."/>
            <person name="Links M.G."/>
            <person name="Zhao M."/>
            <person name="Jin M."/>
            <person name="Ramchiary N."/>
            <person name="Drou N."/>
            <person name="Berkman P.J."/>
            <person name="Cai Q."/>
            <person name="Huang Q."/>
            <person name="Li R."/>
            <person name="Tabata S."/>
            <person name="Cheng S."/>
            <person name="Zhang S."/>
            <person name="Zhang S."/>
            <person name="Huang S."/>
            <person name="Sato S."/>
            <person name="Sun S."/>
            <person name="Kwon S.J."/>
            <person name="Choi S.R."/>
            <person name="Lee T.H."/>
            <person name="Fan W."/>
            <person name="Zhao X."/>
            <person name="Tan X."/>
            <person name="Xu X."/>
            <person name="Wang Y."/>
            <person name="Qiu Y."/>
            <person name="Yin Y."/>
            <person name="Li Y."/>
            <person name="Du Y."/>
            <person name="Liao Y."/>
            <person name="Lim Y."/>
            <person name="Narusaka Y."/>
            <person name="Wang Y."/>
            <person name="Wang Z."/>
            <person name="Li Z."/>
            <person name="Wang Z."/>
            <person name="Xiong Z."/>
            <person name="Zhang Z."/>
        </authorList>
    </citation>
    <scope>NUCLEOTIDE SEQUENCE [LARGE SCALE GENOMIC DNA]</scope>
    <source>
        <strain evidence="1 2">cv. Chiifu-401-42</strain>
    </source>
</reference>
<sequence length="92" mass="10766">MALSTRSKAVSSEDEMYGCGRGGAIFGLLWRRGEEETDKKTATAEMENSRQFEIHDEKTWASLSRGREEMRYREEDERLALKKETIEMRERS</sequence>
<organism evidence="1 2">
    <name type="scientific">Brassica campestris</name>
    <name type="common">Field mustard</name>
    <dbReference type="NCBI Taxonomy" id="3711"/>
    <lineage>
        <taxon>Eukaryota</taxon>
        <taxon>Viridiplantae</taxon>
        <taxon>Streptophyta</taxon>
        <taxon>Embryophyta</taxon>
        <taxon>Tracheophyta</taxon>
        <taxon>Spermatophyta</taxon>
        <taxon>Magnoliopsida</taxon>
        <taxon>eudicotyledons</taxon>
        <taxon>Gunneridae</taxon>
        <taxon>Pentapetalae</taxon>
        <taxon>rosids</taxon>
        <taxon>malvids</taxon>
        <taxon>Brassicales</taxon>
        <taxon>Brassicaceae</taxon>
        <taxon>Brassiceae</taxon>
        <taxon>Brassica</taxon>
    </lineage>
</organism>
<keyword evidence="2" id="KW-1185">Reference proteome</keyword>
<dbReference type="Proteomes" id="UP000011750">
    <property type="component" value="Chromosome A06"/>
</dbReference>
<evidence type="ECO:0000313" key="2">
    <source>
        <dbReference type="Proteomes" id="UP000011750"/>
    </source>
</evidence>
<reference evidence="1" key="3">
    <citation type="submission" date="2023-03" db="UniProtKB">
        <authorList>
            <consortium name="EnsemblPlants"/>
        </authorList>
    </citation>
    <scope>IDENTIFICATION</scope>
    <source>
        <strain evidence="1">cv. Chiifu-401-42</strain>
    </source>
</reference>
<reference evidence="1 2" key="2">
    <citation type="journal article" date="2018" name="Hortic Res">
        <title>Improved Brassica rapa reference genome by single-molecule sequencing and chromosome conformation capture technologies.</title>
        <authorList>
            <person name="Zhang L."/>
            <person name="Cai X."/>
            <person name="Wu J."/>
            <person name="Liu M."/>
            <person name="Grob S."/>
            <person name="Cheng F."/>
            <person name="Liang J."/>
            <person name="Cai C."/>
            <person name="Liu Z."/>
            <person name="Liu B."/>
            <person name="Wang F."/>
            <person name="Li S."/>
            <person name="Liu F."/>
            <person name="Li X."/>
            <person name="Cheng L."/>
            <person name="Yang W."/>
            <person name="Li M.H."/>
            <person name="Grossniklaus U."/>
            <person name="Zheng H."/>
            <person name="Wang X."/>
        </authorList>
    </citation>
    <scope>NUCLEOTIDE SEQUENCE [LARGE SCALE GENOMIC DNA]</scope>
    <source>
        <strain evidence="1 2">cv. Chiifu-401-42</strain>
    </source>
</reference>
<accession>M4DSJ4</accession>
<dbReference type="EnsemblPlants" id="Bra019487.1">
    <property type="protein sequence ID" value="Bra019487.1-P"/>
    <property type="gene ID" value="Bra019487"/>
</dbReference>
<dbReference type="InParanoid" id="M4DSJ4"/>
<dbReference type="Gramene" id="Bra019487.1">
    <property type="protein sequence ID" value="Bra019487.1-P"/>
    <property type="gene ID" value="Bra019487"/>
</dbReference>
<name>M4DSJ4_BRACM</name>
<proteinExistence type="predicted"/>
<evidence type="ECO:0000313" key="1">
    <source>
        <dbReference type="EnsemblPlants" id="Bra019487.1-P"/>
    </source>
</evidence>
<dbReference type="AlphaFoldDB" id="M4DSJ4"/>
<protein>
    <submittedName>
        <fullName evidence="1">Uncharacterized protein</fullName>
    </submittedName>
</protein>
<dbReference type="HOGENOM" id="CLU_2416385_0_0_1"/>